<dbReference type="STRING" id="589924.Ferp_0642"/>
<keyword evidence="2" id="KW-0378">Hydrolase</keyword>
<reference evidence="3" key="1">
    <citation type="submission" date="2010-02" db="EMBL/GenBank/DDBJ databases">
        <title>Complete sequence of Ferroglobus placidus DSM 10642.</title>
        <authorList>
            <consortium name="US DOE Joint Genome Institute"/>
            <person name="Lucas S."/>
            <person name="Copeland A."/>
            <person name="Lapidus A."/>
            <person name="Cheng J.-F."/>
            <person name="Bruce D."/>
            <person name="Goodwin L."/>
            <person name="Pitluck S."/>
            <person name="Saunders E."/>
            <person name="Brettin T."/>
            <person name="Detter J.C."/>
            <person name="Han C."/>
            <person name="Tapia R."/>
            <person name="Larimer F."/>
            <person name="Land M."/>
            <person name="Hauser L."/>
            <person name="Kyrpides N."/>
            <person name="Ivanova N."/>
            <person name="Holmes D."/>
            <person name="Lovley D."/>
            <person name="Kyrpides N."/>
            <person name="Anderson I.J."/>
            <person name="Woyke T."/>
        </authorList>
    </citation>
    <scope>NUCLEOTIDE SEQUENCE [LARGE SCALE GENOMIC DNA]</scope>
    <source>
        <strain evidence="3">DSM 10642 / AEDII12DO</strain>
    </source>
</reference>
<protein>
    <submittedName>
        <fullName evidence="2">Metal dependent phosphohydrolase</fullName>
    </submittedName>
</protein>
<dbReference type="Gene3D" id="1.10.3210.50">
    <property type="match status" value="1"/>
</dbReference>
<dbReference type="GO" id="GO:0016787">
    <property type="term" value="F:hydrolase activity"/>
    <property type="evidence" value="ECO:0007669"/>
    <property type="project" value="UniProtKB-KW"/>
</dbReference>
<organism evidence="2 3">
    <name type="scientific">Ferroglobus placidus (strain DSM 10642 / AEDII12DO)</name>
    <dbReference type="NCBI Taxonomy" id="589924"/>
    <lineage>
        <taxon>Archaea</taxon>
        <taxon>Methanobacteriati</taxon>
        <taxon>Methanobacteriota</taxon>
        <taxon>Archaeoglobi</taxon>
        <taxon>Archaeoglobales</taxon>
        <taxon>Archaeoglobaceae</taxon>
        <taxon>Ferroglobus</taxon>
    </lineage>
</organism>
<dbReference type="OrthoDB" id="17914at2157"/>
<dbReference type="InterPro" id="IPR003607">
    <property type="entry name" value="HD/PDEase_dom"/>
</dbReference>
<dbReference type="eggNOG" id="arCOG01860">
    <property type="taxonomic scope" value="Archaea"/>
</dbReference>
<dbReference type="EMBL" id="CP001899">
    <property type="protein sequence ID" value="ADC64813.1"/>
    <property type="molecule type" value="Genomic_DNA"/>
</dbReference>
<dbReference type="CDD" id="cd00077">
    <property type="entry name" value="HDc"/>
    <property type="match status" value="1"/>
</dbReference>
<feature type="domain" description="HD" evidence="1">
    <location>
        <begin position="4"/>
        <end position="102"/>
    </location>
</feature>
<reference evidence="2 3" key="2">
    <citation type="journal article" date="2011" name="Stand. Genomic Sci.">
        <title>Complete genome sequence of Ferroglobus placidus AEDII12DO.</title>
        <authorList>
            <person name="Anderson I."/>
            <person name="Risso C."/>
            <person name="Holmes D."/>
            <person name="Lucas S."/>
            <person name="Copeland A."/>
            <person name="Lapidus A."/>
            <person name="Cheng J.F."/>
            <person name="Bruce D."/>
            <person name="Goodwin L."/>
            <person name="Pitluck S."/>
            <person name="Saunders E."/>
            <person name="Brettin T."/>
            <person name="Detter J.C."/>
            <person name="Han C."/>
            <person name="Tapia R."/>
            <person name="Larimer F."/>
            <person name="Land M."/>
            <person name="Hauser L."/>
            <person name="Woyke T."/>
            <person name="Lovley D."/>
            <person name="Kyrpides N."/>
            <person name="Ivanova N."/>
        </authorList>
    </citation>
    <scope>NUCLEOTIDE SEQUENCE [LARGE SCALE GENOMIC DNA]</scope>
    <source>
        <strain evidence="3">DSM 10642 / AEDII12DO</strain>
    </source>
</reference>
<dbReference type="SMART" id="SM00471">
    <property type="entry name" value="HDc"/>
    <property type="match status" value="1"/>
</dbReference>
<dbReference type="KEGG" id="fpl:Ferp_0642"/>
<dbReference type="Pfam" id="PF01966">
    <property type="entry name" value="HD"/>
    <property type="match status" value="1"/>
</dbReference>
<name>D3S3I0_FERPA</name>
<dbReference type="GeneID" id="8778145"/>
<dbReference type="PaxDb" id="589924-Ferp_0642"/>
<evidence type="ECO:0000313" key="2">
    <source>
        <dbReference type="EMBL" id="ADC64813.1"/>
    </source>
</evidence>
<keyword evidence="3" id="KW-1185">Reference proteome</keyword>
<dbReference type="PANTHER" id="PTHR33594:SF1">
    <property type="entry name" value="HD_PDEASE DOMAIN-CONTAINING PROTEIN"/>
    <property type="match status" value="1"/>
</dbReference>
<dbReference type="HOGENOM" id="CLU_036524_3_1_2"/>
<evidence type="ECO:0000259" key="1">
    <source>
        <dbReference type="PROSITE" id="PS51831"/>
    </source>
</evidence>
<dbReference type="PROSITE" id="PS51831">
    <property type="entry name" value="HD"/>
    <property type="match status" value="1"/>
</dbReference>
<evidence type="ECO:0000313" key="3">
    <source>
        <dbReference type="Proteomes" id="UP000002613"/>
    </source>
</evidence>
<dbReference type="SUPFAM" id="SSF109604">
    <property type="entry name" value="HD-domain/PDEase-like"/>
    <property type="match status" value="1"/>
</dbReference>
<dbReference type="AlphaFoldDB" id="D3S3I0"/>
<accession>D3S3I0</accession>
<proteinExistence type="predicted"/>
<dbReference type="RefSeq" id="WP_012965159.1">
    <property type="nucleotide sequence ID" value="NC_013849.1"/>
</dbReference>
<dbReference type="InterPro" id="IPR006674">
    <property type="entry name" value="HD_domain"/>
</dbReference>
<dbReference type="PANTHER" id="PTHR33594">
    <property type="entry name" value="SUPERFAMILY HYDROLASE, PUTATIVE (AFU_ORTHOLOGUE AFUA_1G03035)-RELATED"/>
    <property type="match status" value="1"/>
</dbReference>
<dbReference type="Proteomes" id="UP000002613">
    <property type="component" value="Chromosome"/>
</dbReference>
<gene>
    <name evidence="2" type="ordered locus">Ferp_0642</name>
</gene>
<sequence>MPHYEDHIERVKKLATFIAKREGANVKIVEKAAELHDIARNEENHALKSAEIARRILEKEGYEKEFIEAVCHCIEAHSFSSGVEPKTLEAKVLSDADKLDAIGAIGVARAFMFAGERGRSIEETLKHFEEKLLKLKDFLYTKTAKELAEERHEFLLQFYKQILKELSEVQNVFKA</sequence>